<dbReference type="GO" id="GO:0007165">
    <property type="term" value="P:signal transduction"/>
    <property type="evidence" value="ECO:0007669"/>
    <property type="project" value="UniProtKB-KW"/>
</dbReference>
<evidence type="ECO:0000256" key="2">
    <source>
        <dbReference type="ARBA" id="ARBA00022500"/>
    </source>
</evidence>
<dbReference type="FunFam" id="1.10.287.950:FF:000001">
    <property type="entry name" value="Methyl-accepting chemotaxis sensory transducer"/>
    <property type="match status" value="1"/>
</dbReference>
<dbReference type="CDD" id="cd06225">
    <property type="entry name" value="HAMP"/>
    <property type="match status" value="1"/>
</dbReference>
<keyword evidence="6" id="KW-1133">Transmembrane helix</keyword>
<dbReference type="SUPFAM" id="SSF158472">
    <property type="entry name" value="HAMP domain-like"/>
    <property type="match status" value="1"/>
</dbReference>
<feature type="domain" description="HAMP" evidence="8">
    <location>
        <begin position="56"/>
        <end position="108"/>
    </location>
</feature>
<dbReference type="Gene3D" id="6.10.340.10">
    <property type="match status" value="1"/>
</dbReference>
<keyword evidence="2" id="KW-0145">Chemotaxis</keyword>
<dbReference type="Gene3D" id="1.10.287.950">
    <property type="entry name" value="Methyl-accepting chemotaxis protein"/>
    <property type="match status" value="1"/>
</dbReference>
<dbReference type="PANTHER" id="PTHR43531:SF11">
    <property type="entry name" value="METHYL-ACCEPTING CHEMOTAXIS PROTEIN 3"/>
    <property type="match status" value="1"/>
</dbReference>
<dbReference type="GO" id="GO:0005886">
    <property type="term" value="C:plasma membrane"/>
    <property type="evidence" value="ECO:0007669"/>
    <property type="project" value="TreeGrafter"/>
</dbReference>
<comment type="subcellular location">
    <subcellularLocation>
        <location evidence="1">Membrane</location>
    </subcellularLocation>
</comment>
<gene>
    <name evidence="9" type="ORF">ENJ15_05610</name>
</gene>
<proteinExistence type="inferred from homology"/>
<organism evidence="9">
    <name type="scientific">Caldithrix abyssi</name>
    <dbReference type="NCBI Taxonomy" id="187145"/>
    <lineage>
        <taxon>Bacteria</taxon>
        <taxon>Pseudomonadati</taxon>
        <taxon>Calditrichota</taxon>
        <taxon>Calditrichia</taxon>
        <taxon>Calditrichales</taxon>
        <taxon>Calditrichaceae</taxon>
        <taxon>Caldithrix</taxon>
    </lineage>
</organism>
<dbReference type="Pfam" id="PF00672">
    <property type="entry name" value="HAMP"/>
    <property type="match status" value="1"/>
</dbReference>
<dbReference type="InterPro" id="IPR003660">
    <property type="entry name" value="HAMP_dom"/>
</dbReference>
<dbReference type="GO" id="GO:0004888">
    <property type="term" value="F:transmembrane signaling receptor activity"/>
    <property type="evidence" value="ECO:0007669"/>
    <property type="project" value="TreeGrafter"/>
</dbReference>
<evidence type="ECO:0000256" key="1">
    <source>
        <dbReference type="ARBA" id="ARBA00004370"/>
    </source>
</evidence>
<accession>A0A7V5RPT2</accession>
<dbReference type="GO" id="GO:0006935">
    <property type="term" value="P:chemotaxis"/>
    <property type="evidence" value="ECO:0007669"/>
    <property type="project" value="UniProtKB-KW"/>
</dbReference>
<feature type="compositionally biased region" description="Acidic residues" evidence="5">
    <location>
        <begin position="606"/>
        <end position="615"/>
    </location>
</feature>
<dbReference type="SMART" id="SM00304">
    <property type="entry name" value="HAMP"/>
    <property type="match status" value="3"/>
</dbReference>
<dbReference type="Gene3D" id="1.20.120.1530">
    <property type="match status" value="1"/>
</dbReference>
<evidence type="ECO:0000256" key="6">
    <source>
        <dbReference type="SAM" id="Phobius"/>
    </source>
</evidence>
<keyword evidence="4" id="KW-0807">Transducer</keyword>
<evidence type="ECO:0000256" key="3">
    <source>
        <dbReference type="ARBA" id="ARBA00029447"/>
    </source>
</evidence>
<keyword evidence="6" id="KW-0472">Membrane</keyword>
<comment type="caution">
    <text evidence="9">The sequence shown here is derived from an EMBL/GenBank/DDBJ whole genome shotgun (WGS) entry which is preliminary data.</text>
</comment>
<dbReference type="InterPro" id="IPR051310">
    <property type="entry name" value="MCP_chemotaxis"/>
</dbReference>
<evidence type="ECO:0000313" key="9">
    <source>
        <dbReference type="EMBL" id="HHM02472.1"/>
    </source>
</evidence>
<comment type="similarity">
    <text evidence="3">Belongs to the methyl-accepting chemotaxis (MCP) protein family.</text>
</comment>
<keyword evidence="6" id="KW-0812">Transmembrane</keyword>
<dbReference type="PROSITE" id="PS50885">
    <property type="entry name" value="HAMP"/>
    <property type="match status" value="2"/>
</dbReference>
<evidence type="ECO:0000259" key="7">
    <source>
        <dbReference type="PROSITE" id="PS50111"/>
    </source>
</evidence>
<evidence type="ECO:0000256" key="5">
    <source>
        <dbReference type="SAM" id="MobiDB-lite"/>
    </source>
</evidence>
<feature type="transmembrane region" description="Helical" evidence="6">
    <location>
        <begin position="7"/>
        <end position="28"/>
    </location>
</feature>
<feature type="transmembrane region" description="Helical" evidence="6">
    <location>
        <begin position="34"/>
        <end position="54"/>
    </location>
</feature>
<sequence>MTIRKQFQIFCSAFGALVIISAILGLIFTTGYGTFIMGTALAILLLITVGYGMLAKMLLRPLADFESIARGIARGDLEARIPYKGSDELGSLAVSINSMVDTLNQNHQDDQRYIREVEQVIGDIGQVIKELKMGQLGSRASSDTSYENLRELQASLNEVVTTLVEPIRQTSALLEEYAHGNLDNSLKVLPGELGHLSRATSDIRGNLKNLIKDSKTLATAALEGDFSTKGDINRYQGEYREVIDSLNKLFENMLQPLHEAETIIEQLSRGNFSAYSGGSYQGEHARLHETLNATIRDFNRLLGEIFNLTRQISGGVNQIAENNESLAHGATRQAASIQQISRAIEDLTSKTQHNAENAGQVNDLVRETKSYTESGNTRMNEMLNAMGEISASSEKISKIINSIEEIAFQTNLLALNAAVEAARAGVHGKGFAVVAEEVRNLAQRSARAANETTDLIGDTVSKVQNGTRIANETAGALEQINGQIGKVSDLVQEITHSSKEQTENIIEIQSSIREIDQVTQENTARAEESAASSQDITSYVHRLQQMMSRFKLDSRFMIQDKVTSLRKAPELSLSTGEDTHRLTVSSNEAENGDENHALEKSSINIELDDPDFGEF</sequence>
<dbReference type="AlphaFoldDB" id="A0A7V5RPT2"/>
<dbReference type="InterPro" id="IPR004089">
    <property type="entry name" value="MCPsignal_dom"/>
</dbReference>
<feature type="region of interest" description="Disordered" evidence="5">
    <location>
        <begin position="567"/>
        <end position="615"/>
    </location>
</feature>
<dbReference type="EMBL" id="DRLI01000212">
    <property type="protein sequence ID" value="HHM02472.1"/>
    <property type="molecule type" value="Genomic_DNA"/>
</dbReference>
<dbReference type="PROSITE" id="PS50111">
    <property type="entry name" value="CHEMOTAXIS_TRANSDUC_2"/>
    <property type="match status" value="1"/>
</dbReference>
<dbReference type="PANTHER" id="PTHR43531">
    <property type="entry name" value="PROTEIN ICFG"/>
    <property type="match status" value="1"/>
</dbReference>
<dbReference type="Proteomes" id="UP000885771">
    <property type="component" value="Unassembled WGS sequence"/>
</dbReference>
<feature type="compositionally biased region" description="Polar residues" evidence="5">
    <location>
        <begin position="572"/>
        <end position="589"/>
    </location>
</feature>
<reference evidence="9" key="1">
    <citation type="journal article" date="2020" name="mSystems">
        <title>Genome- and Community-Level Interaction Insights into Carbon Utilization and Element Cycling Functions of Hydrothermarchaeota in Hydrothermal Sediment.</title>
        <authorList>
            <person name="Zhou Z."/>
            <person name="Liu Y."/>
            <person name="Xu W."/>
            <person name="Pan J."/>
            <person name="Luo Z.H."/>
            <person name="Li M."/>
        </authorList>
    </citation>
    <scope>NUCLEOTIDE SEQUENCE [LARGE SCALE GENOMIC DNA]</scope>
    <source>
        <strain evidence="9">HyVt-460</strain>
    </source>
</reference>
<dbReference type="Pfam" id="PF18947">
    <property type="entry name" value="HAMP_2"/>
    <property type="match status" value="1"/>
</dbReference>
<name>A0A7V5RPT2_CALAY</name>
<evidence type="ECO:0000256" key="4">
    <source>
        <dbReference type="PROSITE-ProRule" id="PRU00284"/>
    </source>
</evidence>
<dbReference type="SMART" id="SM00283">
    <property type="entry name" value="MA"/>
    <property type="match status" value="1"/>
</dbReference>
<dbReference type="SUPFAM" id="SSF58104">
    <property type="entry name" value="Methyl-accepting chemotaxis protein (MCP) signaling domain"/>
    <property type="match status" value="2"/>
</dbReference>
<evidence type="ECO:0000259" key="8">
    <source>
        <dbReference type="PROSITE" id="PS50885"/>
    </source>
</evidence>
<dbReference type="CDD" id="cd11386">
    <property type="entry name" value="MCP_signal"/>
    <property type="match status" value="1"/>
</dbReference>
<dbReference type="Pfam" id="PF00015">
    <property type="entry name" value="MCPsignal"/>
    <property type="match status" value="1"/>
</dbReference>
<protein>
    <submittedName>
        <fullName evidence="9">HAMP domain-containing protein</fullName>
    </submittedName>
</protein>
<feature type="domain" description="HAMP" evidence="8">
    <location>
        <begin position="161"/>
        <end position="212"/>
    </location>
</feature>
<feature type="domain" description="Methyl-accepting transducer" evidence="7">
    <location>
        <begin position="308"/>
        <end position="537"/>
    </location>
</feature>